<name>A0A6L2NQB7_TANCI</name>
<feature type="domain" description="Retroviral polymerase SH3-like" evidence="4">
    <location>
        <begin position="814"/>
        <end position="869"/>
    </location>
</feature>
<evidence type="ECO:0000313" key="5">
    <source>
        <dbReference type="EMBL" id="GEU86785.1"/>
    </source>
</evidence>
<dbReference type="Pfam" id="PF25597">
    <property type="entry name" value="SH3_retrovirus"/>
    <property type="match status" value="1"/>
</dbReference>
<evidence type="ECO:0000259" key="4">
    <source>
        <dbReference type="Pfam" id="PF25597"/>
    </source>
</evidence>
<reference evidence="5" key="1">
    <citation type="journal article" date="2019" name="Sci. Rep.">
        <title>Draft genome of Tanacetum cinerariifolium, the natural source of mosquito coil.</title>
        <authorList>
            <person name="Yamashiro T."/>
            <person name="Shiraishi A."/>
            <person name="Satake H."/>
            <person name="Nakayama K."/>
        </authorList>
    </citation>
    <scope>NUCLEOTIDE SEQUENCE</scope>
</reference>
<dbReference type="InterPro" id="IPR012337">
    <property type="entry name" value="RNaseH-like_sf"/>
</dbReference>
<protein>
    <submittedName>
        <fullName evidence="5">Ribonuclease H-like domain-containing protein</fullName>
    </submittedName>
</protein>
<feature type="compositionally biased region" description="Basic and acidic residues" evidence="1">
    <location>
        <begin position="917"/>
        <end position="933"/>
    </location>
</feature>
<feature type="region of interest" description="Disordered" evidence="1">
    <location>
        <begin position="1708"/>
        <end position="1727"/>
    </location>
</feature>
<dbReference type="SUPFAM" id="SSF53098">
    <property type="entry name" value="Ribonuclease H-like"/>
    <property type="match status" value="1"/>
</dbReference>
<proteinExistence type="predicted"/>
<feature type="region of interest" description="Disordered" evidence="1">
    <location>
        <begin position="914"/>
        <end position="965"/>
    </location>
</feature>
<dbReference type="EMBL" id="BKCJ010009402">
    <property type="protein sequence ID" value="GEU86785.1"/>
    <property type="molecule type" value="Genomic_DNA"/>
</dbReference>
<gene>
    <name evidence="5" type="ORF">Tci_058763</name>
</gene>
<feature type="compositionally biased region" description="Basic residues" evidence="1">
    <location>
        <begin position="1630"/>
        <end position="1639"/>
    </location>
</feature>
<comment type="caution">
    <text evidence="5">The sequence shown here is derived from an EMBL/GenBank/DDBJ whole genome shotgun (WGS) entry which is preliminary data.</text>
</comment>
<evidence type="ECO:0000256" key="1">
    <source>
        <dbReference type="SAM" id="MobiDB-lite"/>
    </source>
</evidence>
<dbReference type="Pfam" id="PF13976">
    <property type="entry name" value="gag_pre-integrs"/>
    <property type="match status" value="1"/>
</dbReference>
<feature type="compositionally biased region" description="Polar residues" evidence="1">
    <location>
        <begin position="1708"/>
        <end position="1718"/>
    </location>
</feature>
<evidence type="ECO:0000259" key="2">
    <source>
        <dbReference type="Pfam" id="PF07727"/>
    </source>
</evidence>
<organism evidence="5">
    <name type="scientific">Tanacetum cinerariifolium</name>
    <name type="common">Dalmatian daisy</name>
    <name type="synonym">Chrysanthemum cinerariifolium</name>
    <dbReference type="NCBI Taxonomy" id="118510"/>
    <lineage>
        <taxon>Eukaryota</taxon>
        <taxon>Viridiplantae</taxon>
        <taxon>Streptophyta</taxon>
        <taxon>Embryophyta</taxon>
        <taxon>Tracheophyta</taxon>
        <taxon>Spermatophyta</taxon>
        <taxon>Magnoliopsida</taxon>
        <taxon>eudicotyledons</taxon>
        <taxon>Gunneridae</taxon>
        <taxon>Pentapetalae</taxon>
        <taxon>asterids</taxon>
        <taxon>campanulids</taxon>
        <taxon>Asterales</taxon>
        <taxon>Asteraceae</taxon>
        <taxon>Asteroideae</taxon>
        <taxon>Anthemideae</taxon>
        <taxon>Anthemidinae</taxon>
        <taxon>Tanacetum</taxon>
    </lineage>
</organism>
<dbReference type="InterPro" id="IPR013103">
    <property type="entry name" value="RVT_2"/>
</dbReference>
<dbReference type="Pfam" id="PF07727">
    <property type="entry name" value="RVT_2"/>
    <property type="match status" value="1"/>
</dbReference>
<evidence type="ECO:0000259" key="3">
    <source>
        <dbReference type="Pfam" id="PF13976"/>
    </source>
</evidence>
<accession>A0A6L2NQB7</accession>
<dbReference type="CDD" id="cd09272">
    <property type="entry name" value="RNase_HI_RT_Ty1"/>
    <property type="match status" value="1"/>
</dbReference>
<feature type="region of interest" description="Disordered" evidence="1">
    <location>
        <begin position="1623"/>
        <end position="1656"/>
    </location>
</feature>
<feature type="compositionally biased region" description="Polar residues" evidence="1">
    <location>
        <begin position="1381"/>
        <end position="1413"/>
    </location>
</feature>
<dbReference type="InterPro" id="IPR057670">
    <property type="entry name" value="SH3_retrovirus"/>
</dbReference>
<sequence length="1727" mass="194873">MNFTVYQTDVQSVFFNGNSKEEVYVQQSLGLESSEFPNHVCKLGKAIYGVKQAPRAWYLKGTSSLGCWYLKCLGFDLKGYLSSDYVKCIMKRKSTSGACELLRGKLVCWSDKKQQYVAMSFAKAEYVADAGCCANILWMKSWLCDYAIVYEKVPIFYDNASAITTSNNLVWHSTTKHIDIRYHFDHIITGDIEFHFIPTQYHLADIFTNPLDEPTFKRLIVELEPATQYVVKQFFQEISPDHTMYRGKTGGYDRITTKDAMILYCLNNGVLIGLDKEEVHARSMLLMALPNEHLMTFNQYKDAKTLFAAIKTRFGGNEATKKIQKTLIKQLYEKFSATSTESLDLTFNRLQKLVSNLDTMSLDDLYNNFKIVEQEVRGATITITSSKNMDFVSSSSPNSSNEVPADFGVSTASPQVSTANVSGATMYAFLANQPNGSQLVHEDLEQIYEDDLAEIDLKWQLALLSMRAKRFFQKTGKKITINGSDTAGYDKSKVECFNLNVEDTSSKAMVAIDEVGFDWSYMADDEAITNMTFMAFLDLEDWESEGEDKVESPPEVERKTVEPSVDKVEVDIPKQNKKLAMRPVINAKMYRPQRPRALIIYRLGANTISGEGWHMTGNISYLTNFKEFDGGYVAFGGGAEGGKITGKGTIRTADESHVLLKVPRKNNKYSVDMKNIVPKKNLTCLVAKATNDESMLWHRRLGHINFKNINKLVKETKDETSRILKIFINEIENLEDKKVKIIRCDNGTEFKNRVINELCEEKDSKLPITFWAEAVNTACYVQNRVLVVKPHFKTPYELFRGRKPALSFMRSFGCHVTILNTLDHLEKFDGKSDEVFFVGYSTNSKAFRVYNTRTRKVEENLHIKFLENKPLIAGDGLKWLFDIDTLTESMNYVPVITGTNSNDFVGKGASFDADLDGDNKDNDGPSTESEIHNQKRPNAKNSSKHVNTVRPSINTTSSNINTASPTVNTIRQSDDFFGADNDIRSLDGVEVNISNISATYHVLTTPNTRIHKDHSLDNVIGDIQSGVQTRRMTVTTDEQGFISAIYEEKTYKDLHTCLFACFLSQEEPKRITNALKDPRWVEAMIEEEVYVCQPPGFEDPSYPDKVYKVEKALYEARLIKPCSSRDKKGIFRLYKWLQVKQKSNGIFINQDKYVDEILRKFKYEDVKIANTPMDKEKALLKDSDGDDVDVHLYKSIIGSLMYLTSSRPDIMFAGQPKLGLWYPRDSSFDLVAYTKSNYARASLDRKSTSGGCEAQHIWLSLISDNKMIKYELSNVCKYALTENLTIYVSLINRFWCTASAKTLDNGEIKLNATVDGQVKTITKASVKRHLKLADADGIHTLPTTETFEKLALMGYVTDSNKLTFQKDEAITKEMHDGLGRATTTASSLEAEQGSDNISKTQTKATPSGLSSLRTRSKGSPECHFAMGDNPVQARPERLSNLPNEPPLREDKVTTLENELTSTKAIYNTSLITLTKGVKKLEKKLKHQRRRAIIVSSKDEEGTKDKGKVIMQESEPPKKIKKREMIQISLDKEIAKMFYEEEQAQILMDEEYAQQVQDQWISDDARLDQENLAQAEQWDDMLFDNTMESIRKFVPMGSEGQVADSKAEEGSSKEGTNLWATLKEESEAQKGHSKKRKKSTTVKDKNPSQPLASKHVVAQMRKDDLQATSSKTSLGVTGEERADQLISIMSASISEPIYSASTLVHSESASGRDTSTTFTAKIDPKTSC</sequence>
<feature type="region of interest" description="Disordered" evidence="1">
    <location>
        <begin position="1595"/>
        <end position="1614"/>
    </location>
</feature>
<feature type="region of interest" description="Disordered" evidence="1">
    <location>
        <begin position="1380"/>
        <end position="1448"/>
    </location>
</feature>
<dbReference type="InterPro" id="IPR025724">
    <property type="entry name" value="GAG-pre-integrase_dom"/>
</dbReference>
<feature type="domain" description="Reverse transcriptase Ty1/copia-type" evidence="2">
    <location>
        <begin position="2"/>
        <end position="62"/>
    </location>
</feature>
<feature type="domain" description="GAG-pre-integrase" evidence="3">
    <location>
        <begin position="669"/>
        <end position="715"/>
    </location>
</feature>
<dbReference type="PANTHER" id="PTHR11439">
    <property type="entry name" value="GAG-POL-RELATED RETROTRANSPOSON"/>
    <property type="match status" value="1"/>
</dbReference>
<dbReference type="PANTHER" id="PTHR11439:SF483">
    <property type="entry name" value="PEPTIDE SYNTHASE GLIP-LIKE, PUTATIVE (AFU_ORTHOLOGUE AFUA_3G12920)-RELATED"/>
    <property type="match status" value="1"/>
</dbReference>
<feature type="compositionally biased region" description="Polar residues" evidence="1">
    <location>
        <begin position="939"/>
        <end position="965"/>
    </location>
</feature>